<dbReference type="Proteomes" id="UP000249061">
    <property type="component" value="Unassembled WGS sequence"/>
</dbReference>
<proteinExistence type="predicted"/>
<evidence type="ECO:0000313" key="2">
    <source>
        <dbReference type="Proteomes" id="UP000249061"/>
    </source>
</evidence>
<evidence type="ECO:0000313" key="1">
    <source>
        <dbReference type="EMBL" id="PZR08407.1"/>
    </source>
</evidence>
<name>A0A2W5T2X8_9BACT</name>
<protein>
    <submittedName>
        <fullName evidence="1">Uncharacterized protein</fullName>
    </submittedName>
</protein>
<reference evidence="1 2" key="1">
    <citation type="submission" date="2017-08" db="EMBL/GenBank/DDBJ databases">
        <title>Infants hospitalized years apart are colonized by the same room-sourced microbial strains.</title>
        <authorList>
            <person name="Brooks B."/>
            <person name="Olm M.R."/>
            <person name="Firek B.A."/>
            <person name="Baker R."/>
            <person name="Thomas B.C."/>
            <person name="Morowitz M.J."/>
            <person name="Banfield J.F."/>
        </authorList>
    </citation>
    <scope>NUCLEOTIDE SEQUENCE [LARGE SCALE GENOMIC DNA]</scope>
    <source>
        <strain evidence="1">S2_003_000_R2_14</strain>
    </source>
</reference>
<sequence length="287" mass="31755">MKYSLLCLLLSGCCCGLMPSSTDTRDWDDAVAREKRNRQVYALEAGTANVWELEVAYPEGWSVADEDAAQERKTLKEIRRLQELLESKGIKLDTPLQELPPEPPKRAMRTAYTLRFSTIFPEVRTLSASGAFNDARCHQCIRAARGLYVSSFGSVPIDLQTVTREDLLAGVRVTGRGSIESIATDSQTEFDLPPEGQVQLRLVESCPAKLVKVTDSIKVSNGDGVIAVPRYEERSWFELRGATCVGSGGVDRKDIGPVVQPSTRSSPSAERLMLLRSQADRANIVYW</sequence>
<dbReference type="AlphaFoldDB" id="A0A2W5T2X8"/>
<gene>
    <name evidence="1" type="ORF">DI536_24830</name>
</gene>
<dbReference type="EMBL" id="QFQP01000025">
    <property type="protein sequence ID" value="PZR08407.1"/>
    <property type="molecule type" value="Genomic_DNA"/>
</dbReference>
<comment type="caution">
    <text evidence="1">The sequence shown here is derived from an EMBL/GenBank/DDBJ whole genome shotgun (WGS) entry which is preliminary data.</text>
</comment>
<organism evidence="1 2">
    <name type="scientific">Archangium gephyra</name>
    <dbReference type="NCBI Taxonomy" id="48"/>
    <lineage>
        <taxon>Bacteria</taxon>
        <taxon>Pseudomonadati</taxon>
        <taxon>Myxococcota</taxon>
        <taxon>Myxococcia</taxon>
        <taxon>Myxococcales</taxon>
        <taxon>Cystobacterineae</taxon>
        <taxon>Archangiaceae</taxon>
        <taxon>Archangium</taxon>
    </lineage>
</organism>
<accession>A0A2W5T2X8</accession>